<accession>A0ABT4W1P0</accession>
<dbReference type="InterPro" id="IPR002933">
    <property type="entry name" value="Peptidase_M20"/>
</dbReference>
<gene>
    <name evidence="3" type="ORF">O2N63_10085</name>
</gene>
<dbReference type="SUPFAM" id="SSF55031">
    <property type="entry name" value="Bacterial exopeptidase dimerisation domain"/>
    <property type="match status" value="1"/>
</dbReference>
<dbReference type="Pfam" id="PF07687">
    <property type="entry name" value="M20_dimer"/>
    <property type="match status" value="1"/>
</dbReference>
<dbReference type="RefSeq" id="WP_271054130.1">
    <property type="nucleotide sequence ID" value="NZ_JAQIIO010000004.1"/>
</dbReference>
<organism evidence="3 4">
    <name type="scientific">Aliiroseovarius salicola</name>
    <dbReference type="NCBI Taxonomy" id="3009082"/>
    <lineage>
        <taxon>Bacteria</taxon>
        <taxon>Pseudomonadati</taxon>
        <taxon>Pseudomonadota</taxon>
        <taxon>Alphaproteobacteria</taxon>
        <taxon>Rhodobacterales</taxon>
        <taxon>Paracoccaceae</taxon>
        <taxon>Aliiroseovarius</taxon>
    </lineage>
</organism>
<dbReference type="EMBL" id="JAQIIO010000004">
    <property type="protein sequence ID" value="MDA5094433.1"/>
    <property type="molecule type" value="Genomic_DNA"/>
</dbReference>
<dbReference type="PANTHER" id="PTHR11014:SF169">
    <property type="entry name" value="CLAN MH, FAMILY M20, PEPTIDASE T-LIKE METALLOPEPTIDASE"/>
    <property type="match status" value="1"/>
</dbReference>
<dbReference type="Proteomes" id="UP001528040">
    <property type="component" value="Unassembled WGS sequence"/>
</dbReference>
<evidence type="ECO:0000313" key="4">
    <source>
        <dbReference type="Proteomes" id="UP001528040"/>
    </source>
</evidence>
<evidence type="ECO:0000256" key="1">
    <source>
        <dbReference type="ARBA" id="ARBA00022801"/>
    </source>
</evidence>
<dbReference type="Pfam" id="PF01546">
    <property type="entry name" value="Peptidase_M20"/>
    <property type="match status" value="1"/>
</dbReference>
<dbReference type="Gene3D" id="3.30.70.360">
    <property type="match status" value="1"/>
</dbReference>
<feature type="domain" description="Peptidase M20 dimerisation" evidence="2">
    <location>
        <begin position="184"/>
        <end position="283"/>
    </location>
</feature>
<comment type="caution">
    <text evidence="3">The sequence shown here is derived from an EMBL/GenBank/DDBJ whole genome shotgun (WGS) entry which is preliminary data.</text>
</comment>
<dbReference type="InterPro" id="IPR036264">
    <property type="entry name" value="Bact_exopeptidase_dim_dom"/>
</dbReference>
<protein>
    <submittedName>
        <fullName evidence="3">Amidohydrolase</fullName>
    </submittedName>
</protein>
<evidence type="ECO:0000313" key="3">
    <source>
        <dbReference type="EMBL" id="MDA5094433.1"/>
    </source>
</evidence>
<dbReference type="NCBIfam" id="TIGR01891">
    <property type="entry name" value="amidohydrolases"/>
    <property type="match status" value="1"/>
</dbReference>
<dbReference type="PANTHER" id="PTHR11014">
    <property type="entry name" value="PEPTIDASE M20 FAMILY MEMBER"/>
    <property type="match status" value="1"/>
</dbReference>
<reference evidence="3 4" key="1">
    <citation type="submission" date="2023-01" db="EMBL/GenBank/DDBJ databases">
        <authorList>
            <person name="Yoon J.-W."/>
        </authorList>
    </citation>
    <scope>NUCLEOTIDE SEQUENCE [LARGE SCALE GENOMIC DNA]</scope>
    <source>
        <strain evidence="3 4">KMU-50</strain>
    </source>
</reference>
<sequence>MYRMNNSDLSELTDWRREMHRWPELSGEEEQTARRVVEALAPLVPDLIETGVGGHGVLALFGSQHASRQRVLLRCELDALPIEDLSRVSHHSQTPGKGHLCGHDGHMAILMGIARNLSRQRLEWLDVILLFQPAEETGAGAQAVLEDGRLRAMEPDIALSLHNVPGQPLGEIGLASGPVNCASRGMKVTFTGRTAHASQPETGYSPGLALSEVIARLASMTRGAPDAPDFGMATVTHVDLGEKTFGIAPGSGEVWVTLRSLTDEGMEGLAAEAEALMTDRAAAHHLTVDWSYHDVFAGCVNHPDLTAQADTALRDAGFTVTKGILPMRWSEDFGRYGEIAQSVMLFPGSGVETPALHNPDYDFPDDLIRIGAKAFMAILNRLNEGEG</sequence>
<dbReference type="PIRSF" id="PIRSF005962">
    <property type="entry name" value="Pept_M20D_amidohydro"/>
    <property type="match status" value="1"/>
</dbReference>
<dbReference type="Gene3D" id="3.40.630.10">
    <property type="entry name" value="Zn peptidases"/>
    <property type="match status" value="1"/>
</dbReference>
<proteinExistence type="predicted"/>
<evidence type="ECO:0000259" key="2">
    <source>
        <dbReference type="Pfam" id="PF07687"/>
    </source>
</evidence>
<dbReference type="SUPFAM" id="SSF53187">
    <property type="entry name" value="Zn-dependent exopeptidases"/>
    <property type="match status" value="1"/>
</dbReference>
<dbReference type="InterPro" id="IPR017439">
    <property type="entry name" value="Amidohydrolase"/>
</dbReference>
<name>A0ABT4W1P0_9RHOB</name>
<keyword evidence="1" id="KW-0378">Hydrolase</keyword>
<dbReference type="InterPro" id="IPR011650">
    <property type="entry name" value="Peptidase_M20_dimer"/>
</dbReference>
<keyword evidence="4" id="KW-1185">Reference proteome</keyword>